<reference evidence="8" key="1">
    <citation type="submission" date="2024-07" db="EMBL/GenBank/DDBJ databases">
        <title>Two chromosome-level genome assemblies of Korean endemic species Abeliophyllum distichum and Forsythia ovata (Oleaceae).</title>
        <authorList>
            <person name="Jang H."/>
        </authorList>
    </citation>
    <scope>NUCLEOTIDE SEQUENCE [LARGE SCALE GENOMIC DNA]</scope>
</reference>
<feature type="domain" description="NAC" evidence="6">
    <location>
        <begin position="5"/>
        <end position="148"/>
    </location>
</feature>
<protein>
    <submittedName>
        <fullName evidence="7">NAC domain-containing protein</fullName>
    </submittedName>
</protein>
<evidence type="ECO:0000256" key="3">
    <source>
        <dbReference type="ARBA" id="ARBA00023125"/>
    </source>
</evidence>
<dbReference type="InterPro" id="IPR003441">
    <property type="entry name" value="NAC-dom"/>
</dbReference>
<evidence type="ECO:0000256" key="5">
    <source>
        <dbReference type="ARBA" id="ARBA00023242"/>
    </source>
</evidence>
<evidence type="ECO:0000313" key="7">
    <source>
        <dbReference type="EMBL" id="KAL2465620.1"/>
    </source>
</evidence>
<dbReference type="GO" id="GO:0005634">
    <property type="term" value="C:nucleus"/>
    <property type="evidence" value="ECO:0007669"/>
    <property type="project" value="UniProtKB-SubCell"/>
</dbReference>
<evidence type="ECO:0000313" key="8">
    <source>
        <dbReference type="Proteomes" id="UP001604336"/>
    </source>
</evidence>
<dbReference type="PROSITE" id="PS51005">
    <property type="entry name" value="NAC"/>
    <property type="match status" value="1"/>
</dbReference>
<evidence type="ECO:0000259" key="6">
    <source>
        <dbReference type="PROSITE" id="PS51005"/>
    </source>
</evidence>
<keyword evidence="2" id="KW-0805">Transcription regulation</keyword>
<dbReference type="Proteomes" id="UP001604336">
    <property type="component" value="Unassembled WGS sequence"/>
</dbReference>
<dbReference type="AlphaFoldDB" id="A0ABD1PNX6"/>
<dbReference type="Gene3D" id="2.170.150.80">
    <property type="entry name" value="NAC domain"/>
    <property type="match status" value="1"/>
</dbReference>
<gene>
    <name evidence="7" type="ORF">Adt_41471</name>
</gene>
<comment type="caution">
    <text evidence="7">The sequence shown here is derived from an EMBL/GenBank/DDBJ whole genome shotgun (WGS) entry which is preliminary data.</text>
</comment>
<comment type="subcellular location">
    <subcellularLocation>
        <location evidence="1">Nucleus</location>
    </subcellularLocation>
</comment>
<organism evidence="7 8">
    <name type="scientific">Abeliophyllum distichum</name>
    <dbReference type="NCBI Taxonomy" id="126358"/>
    <lineage>
        <taxon>Eukaryota</taxon>
        <taxon>Viridiplantae</taxon>
        <taxon>Streptophyta</taxon>
        <taxon>Embryophyta</taxon>
        <taxon>Tracheophyta</taxon>
        <taxon>Spermatophyta</taxon>
        <taxon>Magnoliopsida</taxon>
        <taxon>eudicotyledons</taxon>
        <taxon>Gunneridae</taxon>
        <taxon>Pentapetalae</taxon>
        <taxon>asterids</taxon>
        <taxon>lamiids</taxon>
        <taxon>Lamiales</taxon>
        <taxon>Oleaceae</taxon>
        <taxon>Forsythieae</taxon>
        <taxon>Abeliophyllum</taxon>
    </lineage>
</organism>
<keyword evidence="3" id="KW-0238">DNA-binding</keyword>
<keyword evidence="5" id="KW-0539">Nucleus</keyword>
<dbReference type="Pfam" id="PF02365">
    <property type="entry name" value="NAM"/>
    <property type="match status" value="1"/>
</dbReference>
<dbReference type="GO" id="GO:0003677">
    <property type="term" value="F:DNA binding"/>
    <property type="evidence" value="ECO:0007669"/>
    <property type="project" value="UniProtKB-KW"/>
</dbReference>
<evidence type="ECO:0000256" key="2">
    <source>
        <dbReference type="ARBA" id="ARBA00023015"/>
    </source>
</evidence>
<keyword evidence="8" id="KW-1185">Reference proteome</keyword>
<evidence type="ECO:0000256" key="1">
    <source>
        <dbReference type="ARBA" id="ARBA00004123"/>
    </source>
</evidence>
<sequence>MAGVPAVGCRFQPTDFELRCLLCKAYGKPLPSVDLDRECDIYGGVEPMELFRGTDDKDLYFFTQLKKKNTVAGKPADRTSGKGIWKAVNKKDVYDVKGIHRGFKKTFVYETVEKVKNGYIMDEYSLDSYYFLRAKIQQKPQSCRRAFTDQQPEVVIALPAQIAQQNLLKFKQKRNIIMPCTAPESGAYSQQNMDSCDGSYYTDFAKNFARDLMTQNPQQLEDEQVLMPNPWAVKMRDY</sequence>
<keyword evidence="4" id="KW-0804">Transcription</keyword>
<name>A0ABD1PNX6_9LAMI</name>
<evidence type="ECO:0000256" key="4">
    <source>
        <dbReference type="ARBA" id="ARBA00023163"/>
    </source>
</evidence>
<proteinExistence type="predicted"/>
<dbReference type="SUPFAM" id="SSF101941">
    <property type="entry name" value="NAC domain"/>
    <property type="match status" value="1"/>
</dbReference>
<dbReference type="EMBL" id="JBFOLK010000013">
    <property type="protein sequence ID" value="KAL2465620.1"/>
    <property type="molecule type" value="Genomic_DNA"/>
</dbReference>
<dbReference type="PANTHER" id="PTHR31989">
    <property type="entry name" value="NAC DOMAIN-CONTAINING PROTEIN 82-RELATED"/>
    <property type="match status" value="1"/>
</dbReference>
<accession>A0ABD1PNX6</accession>
<dbReference type="InterPro" id="IPR036093">
    <property type="entry name" value="NAC_dom_sf"/>
</dbReference>